<protein>
    <recommendedName>
        <fullName evidence="3">Secreted protein</fullName>
    </recommendedName>
</protein>
<name>A0ABN7API3_9HEMI</name>
<keyword evidence="2" id="KW-1185">Reference proteome</keyword>
<proteinExistence type="predicted"/>
<sequence length="70" mass="7879">MPPFAYSVFWPWKDCVPALGPHSRPARLPPLFFRPPSPDETKHVHLTWFLLALSFGLRGVATAREASVAH</sequence>
<dbReference type="Proteomes" id="UP001307889">
    <property type="component" value="Chromosome 5"/>
</dbReference>
<reference evidence="1 2" key="1">
    <citation type="submission" date="2023-09" db="EMBL/GenBank/DDBJ databases">
        <title>Nesidiocoris tenuis whole genome shotgun sequence.</title>
        <authorList>
            <person name="Shibata T."/>
            <person name="Shimoda M."/>
            <person name="Kobayashi T."/>
            <person name="Uehara T."/>
        </authorList>
    </citation>
    <scope>NUCLEOTIDE SEQUENCE [LARGE SCALE GENOMIC DNA]</scope>
    <source>
        <strain evidence="1 2">Japan</strain>
    </source>
</reference>
<gene>
    <name evidence="1" type="ORF">NTJ_06939</name>
</gene>
<evidence type="ECO:0000313" key="2">
    <source>
        <dbReference type="Proteomes" id="UP001307889"/>
    </source>
</evidence>
<evidence type="ECO:0008006" key="3">
    <source>
        <dbReference type="Google" id="ProtNLM"/>
    </source>
</evidence>
<evidence type="ECO:0000313" key="1">
    <source>
        <dbReference type="EMBL" id="BES94130.1"/>
    </source>
</evidence>
<dbReference type="EMBL" id="AP028913">
    <property type="protein sequence ID" value="BES94130.1"/>
    <property type="molecule type" value="Genomic_DNA"/>
</dbReference>
<accession>A0ABN7API3</accession>
<organism evidence="1 2">
    <name type="scientific">Nesidiocoris tenuis</name>
    <dbReference type="NCBI Taxonomy" id="355587"/>
    <lineage>
        <taxon>Eukaryota</taxon>
        <taxon>Metazoa</taxon>
        <taxon>Ecdysozoa</taxon>
        <taxon>Arthropoda</taxon>
        <taxon>Hexapoda</taxon>
        <taxon>Insecta</taxon>
        <taxon>Pterygota</taxon>
        <taxon>Neoptera</taxon>
        <taxon>Paraneoptera</taxon>
        <taxon>Hemiptera</taxon>
        <taxon>Heteroptera</taxon>
        <taxon>Panheteroptera</taxon>
        <taxon>Cimicomorpha</taxon>
        <taxon>Miridae</taxon>
        <taxon>Dicyphina</taxon>
        <taxon>Nesidiocoris</taxon>
    </lineage>
</organism>